<feature type="non-terminal residue" evidence="1">
    <location>
        <position position="73"/>
    </location>
</feature>
<dbReference type="AlphaFoldDB" id="A0AAW1U0C0"/>
<accession>A0AAW1U0C0</accession>
<reference evidence="1 2" key="1">
    <citation type="submission" date="2023-03" db="EMBL/GenBank/DDBJ databases">
        <title>Genome insight into feeding habits of ladybird beetles.</title>
        <authorList>
            <person name="Li H.-S."/>
            <person name="Huang Y.-H."/>
            <person name="Pang H."/>
        </authorList>
    </citation>
    <scope>NUCLEOTIDE SEQUENCE [LARGE SCALE GENOMIC DNA]</scope>
    <source>
        <strain evidence="1">SYSU_2023b</strain>
        <tissue evidence="1">Whole body</tissue>
    </source>
</reference>
<name>A0AAW1U0C0_9CUCU</name>
<gene>
    <name evidence="1" type="ORF">WA026_016960</name>
</gene>
<sequence length="73" mass="7924">TMQLSKSRSPVISLTVAYNSILGKASHSARDETSLADLPLCQTDFSTWRTDLPSRTCQVSRRGIPALDNSALS</sequence>
<dbReference type="Proteomes" id="UP001431783">
    <property type="component" value="Unassembled WGS sequence"/>
</dbReference>
<comment type="caution">
    <text evidence="1">The sequence shown here is derived from an EMBL/GenBank/DDBJ whole genome shotgun (WGS) entry which is preliminary data.</text>
</comment>
<feature type="non-terminal residue" evidence="1">
    <location>
        <position position="1"/>
    </location>
</feature>
<organism evidence="1 2">
    <name type="scientific">Henosepilachna vigintioctopunctata</name>
    <dbReference type="NCBI Taxonomy" id="420089"/>
    <lineage>
        <taxon>Eukaryota</taxon>
        <taxon>Metazoa</taxon>
        <taxon>Ecdysozoa</taxon>
        <taxon>Arthropoda</taxon>
        <taxon>Hexapoda</taxon>
        <taxon>Insecta</taxon>
        <taxon>Pterygota</taxon>
        <taxon>Neoptera</taxon>
        <taxon>Endopterygota</taxon>
        <taxon>Coleoptera</taxon>
        <taxon>Polyphaga</taxon>
        <taxon>Cucujiformia</taxon>
        <taxon>Coccinelloidea</taxon>
        <taxon>Coccinellidae</taxon>
        <taxon>Epilachninae</taxon>
        <taxon>Epilachnini</taxon>
        <taxon>Henosepilachna</taxon>
    </lineage>
</organism>
<evidence type="ECO:0000313" key="1">
    <source>
        <dbReference type="EMBL" id="KAK9877212.1"/>
    </source>
</evidence>
<dbReference type="EMBL" id="JARQZJ010000040">
    <property type="protein sequence ID" value="KAK9877212.1"/>
    <property type="molecule type" value="Genomic_DNA"/>
</dbReference>
<proteinExistence type="predicted"/>
<evidence type="ECO:0000313" key="2">
    <source>
        <dbReference type="Proteomes" id="UP001431783"/>
    </source>
</evidence>
<keyword evidence="2" id="KW-1185">Reference proteome</keyword>
<protein>
    <submittedName>
        <fullName evidence="1">Uncharacterized protein</fullName>
    </submittedName>
</protein>